<keyword evidence="1" id="KW-0812">Transmembrane</keyword>
<organism evidence="2 3">
    <name type="scientific">Staurois parvus</name>
    <dbReference type="NCBI Taxonomy" id="386267"/>
    <lineage>
        <taxon>Eukaryota</taxon>
        <taxon>Metazoa</taxon>
        <taxon>Chordata</taxon>
        <taxon>Craniata</taxon>
        <taxon>Vertebrata</taxon>
        <taxon>Euteleostomi</taxon>
        <taxon>Amphibia</taxon>
        <taxon>Batrachia</taxon>
        <taxon>Anura</taxon>
        <taxon>Neobatrachia</taxon>
        <taxon>Ranoidea</taxon>
        <taxon>Ranidae</taxon>
        <taxon>Staurois</taxon>
    </lineage>
</organism>
<feature type="transmembrane region" description="Helical" evidence="1">
    <location>
        <begin position="40"/>
        <end position="61"/>
    </location>
</feature>
<evidence type="ECO:0000313" key="3">
    <source>
        <dbReference type="Proteomes" id="UP001162483"/>
    </source>
</evidence>
<evidence type="ECO:0000313" key="2">
    <source>
        <dbReference type="EMBL" id="CAI9569710.1"/>
    </source>
</evidence>
<proteinExistence type="predicted"/>
<dbReference type="EMBL" id="CATNWA010014260">
    <property type="protein sequence ID" value="CAI9569710.1"/>
    <property type="molecule type" value="Genomic_DNA"/>
</dbReference>
<keyword evidence="1" id="KW-1133">Transmembrane helix</keyword>
<gene>
    <name evidence="2" type="ORF">SPARVUS_LOCUS6969936</name>
</gene>
<sequence length="74" mass="9004">MEEARAIGKDGWTPFDLVRIRIWFHLFMDERYRCKHSHDIVFCFIFYIYVFKCLLYCIARATKPQNTNEGYLAM</sequence>
<keyword evidence="1" id="KW-0472">Membrane</keyword>
<comment type="caution">
    <text evidence="2">The sequence shown here is derived from an EMBL/GenBank/DDBJ whole genome shotgun (WGS) entry which is preliminary data.</text>
</comment>
<keyword evidence="3" id="KW-1185">Reference proteome</keyword>
<evidence type="ECO:0000256" key="1">
    <source>
        <dbReference type="SAM" id="Phobius"/>
    </source>
</evidence>
<name>A0ABN9DAW0_9NEOB</name>
<accession>A0ABN9DAW0</accession>
<reference evidence="2" key="1">
    <citation type="submission" date="2023-05" db="EMBL/GenBank/DDBJ databases">
        <authorList>
            <person name="Stuckert A."/>
        </authorList>
    </citation>
    <scope>NUCLEOTIDE SEQUENCE</scope>
</reference>
<dbReference type="Proteomes" id="UP001162483">
    <property type="component" value="Unassembled WGS sequence"/>
</dbReference>
<protein>
    <submittedName>
        <fullName evidence="2">Uncharacterized protein</fullName>
    </submittedName>
</protein>